<feature type="domain" description="PilZ" evidence="1">
    <location>
        <begin position="10"/>
        <end position="98"/>
    </location>
</feature>
<keyword evidence="3" id="KW-1185">Reference proteome</keyword>
<accession>A0A1H0MB01</accession>
<dbReference type="OrthoDB" id="5296245at2"/>
<name>A0A1H0MB01_9GAMM</name>
<evidence type="ECO:0000259" key="1">
    <source>
        <dbReference type="Pfam" id="PF07238"/>
    </source>
</evidence>
<evidence type="ECO:0000313" key="3">
    <source>
        <dbReference type="Proteomes" id="UP000199075"/>
    </source>
</evidence>
<dbReference type="GO" id="GO:0035438">
    <property type="term" value="F:cyclic-di-GMP binding"/>
    <property type="evidence" value="ECO:0007669"/>
    <property type="project" value="InterPro"/>
</dbReference>
<dbReference type="EMBL" id="FNIV01000011">
    <property type="protein sequence ID" value="SDO77300.1"/>
    <property type="molecule type" value="Genomic_DNA"/>
</dbReference>
<proteinExistence type="predicted"/>
<protein>
    <submittedName>
        <fullName evidence="2">Type IV pilus assembly protein PilZ</fullName>
    </submittedName>
</protein>
<dbReference type="Gene3D" id="2.40.10.220">
    <property type="entry name" value="predicted glycosyltransferase like domains"/>
    <property type="match status" value="1"/>
</dbReference>
<gene>
    <name evidence="2" type="ORF">SAMN04487957_11192</name>
</gene>
<dbReference type="STRING" id="419597.SAMN04487957_11192"/>
<dbReference type="Proteomes" id="UP000199075">
    <property type="component" value="Unassembled WGS sequence"/>
</dbReference>
<reference evidence="3" key="1">
    <citation type="submission" date="2016-10" db="EMBL/GenBank/DDBJ databases">
        <authorList>
            <person name="Varghese N."/>
            <person name="Submissions S."/>
        </authorList>
    </citation>
    <scope>NUCLEOTIDE SEQUENCE [LARGE SCALE GENOMIC DNA]</scope>
    <source>
        <strain evidence="3">CGMCC 1.6444</strain>
    </source>
</reference>
<dbReference type="InterPro" id="IPR009875">
    <property type="entry name" value="PilZ_domain"/>
</dbReference>
<dbReference type="Pfam" id="PF07238">
    <property type="entry name" value="PilZ"/>
    <property type="match status" value="1"/>
</dbReference>
<evidence type="ECO:0000313" key="2">
    <source>
        <dbReference type="EMBL" id="SDO77300.1"/>
    </source>
</evidence>
<sequence>MAAQKALSLNIQDVQTLLSAYMPMLERGGIFVPTRERYELGQEIYLLLTLPGESERVPVTGQVVWVSPEGVTGRRMPGVGIHFSAADQGVRDRIENLLVGHLDKGAQTYTL</sequence>
<dbReference type="AlphaFoldDB" id="A0A1H0MB01"/>
<organism evidence="2 3">
    <name type="scientific">Halomonas shengliensis</name>
    <dbReference type="NCBI Taxonomy" id="419597"/>
    <lineage>
        <taxon>Bacteria</taxon>
        <taxon>Pseudomonadati</taxon>
        <taxon>Pseudomonadota</taxon>
        <taxon>Gammaproteobacteria</taxon>
        <taxon>Oceanospirillales</taxon>
        <taxon>Halomonadaceae</taxon>
        <taxon>Halomonas</taxon>
    </lineage>
</organism>